<dbReference type="PANTHER" id="PTHR33878">
    <property type="entry name" value="OS08G0559000 PROTEIN"/>
    <property type="match status" value="1"/>
</dbReference>
<name>A0A1U7XX08_NICSY</name>
<feature type="compositionally biased region" description="Polar residues" evidence="1">
    <location>
        <begin position="17"/>
        <end position="28"/>
    </location>
</feature>
<organism evidence="2 3">
    <name type="scientific">Nicotiana sylvestris</name>
    <name type="common">Wood tobacco</name>
    <name type="synonym">South American tobacco</name>
    <dbReference type="NCBI Taxonomy" id="4096"/>
    <lineage>
        <taxon>Eukaryota</taxon>
        <taxon>Viridiplantae</taxon>
        <taxon>Streptophyta</taxon>
        <taxon>Embryophyta</taxon>
        <taxon>Tracheophyta</taxon>
        <taxon>Spermatophyta</taxon>
        <taxon>Magnoliopsida</taxon>
        <taxon>eudicotyledons</taxon>
        <taxon>Gunneridae</taxon>
        <taxon>Pentapetalae</taxon>
        <taxon>asterids</taxon>
        <taxon>lamiids</taxon>
        <taxon>Solanales</taxon>
        <taxon>Solanaceae</taxon>
        <taxon>Nicotianoideae</taxon>
        <taxon>Nicotianeae</taxon>
        <taxon>Nicotiana</taxon>
    </lineage>
</organism>
<dbReference type="AlphaFoldDB" id="A0A1U7XX08"/>
<gene>
    <name evidence="3" type="primary">LOC104242150</name>
</gene>
<feature type="region of interest" description="Disordered" evidence="1">
    <location>
        <begin position="61"/>
        <end position="90"/>
    </location>
</feature>
<evidence type="ECO:0000256" key="1">
    <source>
        <dbReference type="SAM" id="MobiDB-lite"/>
    </source>
</evidence>
<evidence type="ECO:0000313" key="2">
    <source>
        <dbReference type="Proteomes" id="UP000189701"/>
    </source>
</evidence>
<feature type="region of interest" description="Disordered" evidence="1">
    <location>
        <begin position="1"/>
        <end position="29"/>
    </location>
</feature>
<reference evidence="2" key="1">
    <citation type="journal article" date="2013" name="Genome Biol.">
        <title>Reference genomes and transcriptomes of Nicotiana sylvestris and Nicotiana tomentosiformis.</title>
        <authorList>
            <person name="Sierro N."/>
            <person name="Battey J.N."/>
            <person name="Ouadi S."/>
            <person name="Bovet L."/>
            <person name="Goepfert S."/>
            <person name="Bakaher N."/>
            <person name="Peitsch M.C."/>
            <person name="Ivanov N.V."/>
        </authorList>
    </citation>
    <scope>NUCLEOTIDE SEQUENCE [LARGE SCALE GENOMIC DNA]</scope>
</reference>
<proteinExistence type="predicted"/>
<dbReference type="eggNOG" id="ENOG502S7NJ">
    <property type="taxonomic scope" value="Eukaryota"/>
</dbReference>
<dbReference type="InterPro" id="IPR045284">
    <property type="entry name" value="At2g27730-like"/>
</dbReference>
<accession>A0A1U7XX08</accession>
<keyword evidence="2" id="KW-1185">Reference proteome</keyword>
<evidence type="ECO:0000313" key="3">
    <source>
        <dbReference type="RefSeq" id="XP_009795453.1"/>
    </source>
</evidence>
<dbReference type="OrthoDB" id="691961at2759"/>
<protein>
    <submittedName>
        <fullName evidence="3">Uncharacterized protein At2g27730, mitochondrial-like isoform X1</fullName>
    </submittedName>
</protein>
<reference evidence="3" key="2">
    <citation type="submission" date="2025-08" db="UniProtKB">
        <authorList>
            <consortium name="RefSeq"/>
        </authorList>
    </citation>
    <scope>IDENTIFICATION</scope>
    <source>
        <tissue evidence="3">Leaf</tissue>
    </source>
</reference>
<dbReference type="PANTHER" id="PTHR33878:SF3">
    <property type="entry name" value="ATPASE INHIBITOR"/>
    <property type="match status" value="1"/>
</dbReference>
<dbReference type="RefSeq" id="XP_009795453.1">
    <property type="nucleotide sequence ID" value="XM_009797151.1"/>
</dbReference>
<dbReference type="Proteomes" id="UP000189701">
    <property type="component" value="Unplaced"/>
</dbReference>
<sequence length="90" mass="10332">MAMKSVVSRTGLRRLMETSSAAQRSSISGLRYFSDGKGRVLGEEERAQETIYIQKMERERLEKAKQKAKREKAEKEKADKQKAEEEGHKS</sequence>